<feature type="region of interest" description="Disordered" evidence="5">
    <location>
        <begin position="197"/>
        <end position="226"/>
    </location>
</feature>
<reference evidence="7 8" key="1">
    <citation type="submission" date="2021-04" db="EMBL/GenBank/DDBJ databases">
        <title>Complete genome sequence of a novel Streptococcus species.</title>
        <authorList>
            <person name="Teng J.L.L."/>
        </authorList>
    </citation>
    <scope>NUCLEOTIDE SEQUENCE [LARGE SCALE GENOMIC DNA]</scope>
    <source>
        <strain evidence="7 8">HKU75</strain>
    </source>
</reference>
<dbReference type="Pfam" id="PF00746">
    <property type="entry name" value="Gram_pos_anchor"/>
    <property type="match status" value="1"/>
</dbReference>
<dbReference type="Pfam" id="PF17998">
    <property type="entry name" value="AgI_II_C2"/>
    <property type="match status" value="1"/>
</dbReference>
<keyword evidence="2" id="KW-0964">Secreted</keyword>
<evidence type="ECO:0000256" key="2">
    <source>
        <dbReference type="ARBA" id="ARBA00022525"/>
    </source>
</evidence>
<keyword evidence="4" id="KW-0572">Peptidoglycan-anchor</keyword>
<evidence type="ECO:0000313" key="7">
    <source>
        <dbReference type="EMBL" id="QUE55386.1"/>
    </source>
</evidence>
<proteinExistence type="predicted"/>
<keyword evidence="1" id="KW-0134">Cell wall</keyword>
<sequence>MKVPTFIITIPEEPTPPQPKTVDIPKPEPGTPNTKEIPEKKTYSVSVHPVIVKQTPANIKAVVNEDGVNVNGKLVPKGSIQTWVLTNSPLVAGREVVTSYTMLDPLPAGFEIDREATEAKNTAWTISYDENGKATVLATQATLDYLNAKRDQDVTIPLAYFVGRPINDGGTYKNTFTTLIATPKGEYKVVSNIPVIYTPGNDPETPRTPETPNGENPTPDDNLIQPKKDVVDDKGNSINGQSVLPNTVLNYVAEQDFDQYKGIVASKHAIGKGFLYVDDYLDEAIDGTSLVVNSITAANGDDVRELFDMIHVLSKDSLDKKLQALIKDSGISPVGEFYLWVAKNPEAFYKAYVQQGLDITRNLSFKMKQDFVGTITNQTFQVDFGNGYYGNIVTNEVPQLVVHKDVLDKDGKSINNGTIQIGDLVTYKLEGWVIPAGRGYDIKEYRFVDLLQHSYDDYQSFVIEAKVDFTLPDGTVIKKGDDLSSYTETVYNAQTGKFETRFKEAFLAQIPRDQAFGADGYITVKRVASGEVVNEYTLYVNGNPVISNKVVTNTPEPPQPEAPKPQAPAKAQLPNTGDAASYSLSIAGVVTLFTSLLGLRKRKDENN</sequence>
<evidence type="ECO:0000259" key="6">
    <source>
        <dbReference type="PROSITE" id="PS50847"/>
    </source>
</evidence>
<dbReference type="InterPro" id="IPR026345">
    <property type="entry name" value="Adh_isopep-form_adh_dom"/>
</dbReference>
<dbReference type="Proteomes" id="UP000677616">
    <property type="component" value="Chromosome"/>
</dbReference>
<dbReference type="Gene3D" id="2.60.40.740">
    <property type="match status" value="3"/>
</dbReference>
<dbReference type="Pfam" id="PF16364">
    <property type="entry name" value="Antigen_C"/>
    <property type="match status" value="1"/>
</dbReference>
<dbReference type="NCBIfam" id="TIGR04228">
    <property type="entry name" value="isopep_sspB_C2"/>
    <property type="match status" value="1"/>
</dbReference>
<evidence type="ECO:0000256" key="5">
    <source>
        <dbReference type="SAM" id="MobiDB-lite"/>
    </source>
</evidence>
<accession>A0ABX7YP75</accession>
<protein>
    <submittedName>
        <fullName evidence="7">LPXTG cell wall anchor domain-containing protein</fullName>
    </submittedName>
</protein>
<feature type="domain" description="Gram-positive cocci surface proteins LPxTG" evidence="6">
    <location>
        <begin position="573"/>
        <end position="607"/>
    </location>
</feature>
<name>A0ABX7YP75_9STRE</name>
<dbReference type="NCBIfam" id="TIGR01167">
    <property type="entry name" value="LPXTG_anchor"/>
    <property type="match status" value="1"/>
</dbReference>
<feature type="compositionally biased region" description="Low complexity" evidence="5">
    <location>
        <begin position="208"/>
        <end position="219"/>
    </location>
</feature>
<dbReference type="InterPro" id="IPR019931">
    <property type="entry name" value="LPXTG_anchor"/>
</dbReference>
<feature type="region of interest" description="Disordered" evidence="5">
    <location>
        <begin position="552"/>
        <end position="576"/>
    </location>
</feature>
<gene>
    <name evidence="7" type="ORF">INT76_06000</name>
</gene>
<dbReference type="InterPro" id="IPR032300">
    <property type="entry name" value="Antigen_C"/>
</dbReference>
<keyword evidence="8" id="KW-1185">Reference proteome</keyword>
<feature type="compositionally biased region" description="Pro residues" evidence="5">
    <location>
        <begin position="555"/>
        <end position="566"/>
    </location>
</feature>
<feature type="region of interest" description="Disordered" evidence="5">
    <location>
        <begin position="11"/>
        <end position="37"/>
    </location>
</feature>
<organism evidence="7 8">
    <name type="scientific">Streptococcus oriscaviae</name>
    <dbReference type="NCBI Taxonomy" id="2781599"/>
    <lineage>
        <taxon>Bacteria</taxon>
        <taxon>Bacillati</taxon>
        <taxon>Bacillota</taxon>
        <taxon>Bacilli</taxon>
        <taxon>Lactobacillales</taxon>
        <taxon>Streptococcaceae</taxon>
        <taxon>Streptococcus</taxon>
    </lineage>
</organism>
<dbReference type="PROSITE" id="PS50847">
    <property type="entry name" value="GRAM_POS_ANCHORING"/>
    <property type="match status" value="1"/>
</dbReference>
<evidence type="ECO:0000256" key="1">
    <source>
        <dbReference type="ARBA" id="ARBA00022512"/>
    </source>
</evidence>
<evidence type="ECO:0000256" key="3">
    <source>
        <dbReference type="ARBA" id="ARBA00022729"/>
    </source>
</evidence>
<dbReference type="EMBL" id="CP073084">
    <property type="protein sequence ID" value="QUE55386.1"/>
    <property type="molecule type" value="Genomic_DNA"/>
</dbReference>
<evidence type="ECO:0000313" key="8">
    <source>
        <dbReference type="Proteomes" id="UP000677616"/>
    </source>
</evidence>
<keyword evidence="3" id="KW-0732">Signal</keyword>
<evidence type="ECO:0000256" key="4">
    <source>
        <dbReference type="ARBA" id="ARBA00023088"/>
    </source>
</evidence>